<name>A0AAJ1MM87_9SPIO</name>
<dbReference type="Pfam" id="PF02653">
    <property type="entry name" value="BPD_transp_2"/>
    <property type="match status" value="1"/>
</dbReference>
<feature type="transmembrane region" description="Helical" evidence="6">
    <location>
        <begin position="249"/>
        <end position="269"/>
    </location>
</feature>
<dbReference type="Proteomes" id="UP001221217">
    <property type="component" value="Unassembled WGS sequence"/>
</dbReference>
<proteinExistence type="predicted"/>
<comment type="subcellular location">
    <subcellularLocation>
        <location evidence="1">Cell membrane</location>
        <topology evidence="1">Multi-pass membrane protein</topology>
    </subcellularLocation>
</comment>
<accession>A0AAJ1MM87</accession>
<comment type="caution">
    <text evidence="7">The sequence shown here is derived from an EMBL/GenBank/DDBJ whole genome shotgun (WGS) entry which is preliminary data.</text>
</comment>
<feature type="transmembrane region" description="Helical" evidence="6">
    <location>
        <begin position="160"/>
        <end position="181"/>
    </location>
</feature>
<dbReference type="GO" id="GO:0022857">
    <property type="term" value="F:transmembrane transporter activity"/>
    <property type="evidence" value="ECO:0007669"/>
    <property type="project" value="InterPro"/>
</dbReference>
<feature type="transmembrane region" description="Helical" evidence="6">
    <location>
        <begin position="7"/>
        <end position="23"/>
    </location>
</feature>
<dbReference type="InterPro" id="IPR001851">
    <property type="entry name" value="ABC_transp_permease"/>
</dbReference>
<dbReference type="AlphaFoldDB" id="A0AAJ1MM87"/>
<evidence type="ECO:0000256" key="2">
    <source>
        <dbReference type="ARBA" id="ARBA00022475"/>
    </source>
</evidence>
<sequence>MQNNSLSKILIILMILTGIAGIVLWSASYFIGIIFIAAALVLYYFYKRSAEGGESAGAWAKGFIKTLYIPVFGIIAAIILGGIIMIITGNDPVVAYKALFYGGFVRSWHISILNAVPLIFTGLSVAFAFQAGLFNIGAEGQFYIGSMMATWLGLRLGMPPVFSIFIIFIVSGLAAAAYNIVPAALKVKTGAHEVITTMMLAHVARHLSPIFIRGNGGDPASSTHAYVTDDILENNFLPIFKDFLPNANYRLHVGILIAIAVAVLVYYILYYTRIGFEVRAVGQNPNAARAQGISIGKNIMIALLFAGFLSGLAGVNQVVGLDHKMFQNLSAGYGWNGISVAILASNNPIGVIFTSILWGALDAGGQYMTRTTQIPNSIVEIIKGIILFLIVARYIYTYFGNRMKKRRIDRKIKEAV</sequence>
<evidence type="ECO:0000313" key="8">
    <source>
        <dbReference type="Proteomes" id="UP001221217"/>
    </source>
</evidence>
<dbReference type="PANTHER" id="PTHR47089">
    <property type="entry name" value="ABC TRANSPORTER, PERMEASE PROTEIN"/>
    <property type="match status" value="1"/>
</dbReference>
<feature type="transmembrane region" description="Helical" evidence="6">
    <location>
        <begin position="67"/>
        <end position="88"/>
    </location>
</feature>
<dbReference type="GO" id="GO:0005886">
    <property type="term" value="C:plasma membrane"/>
    <property type="evidence" value="ECO:0007669"/>
    <property type="project" value="UniProtKB-SubCell"/>
</dbReference>
<evidence type="ECO:0000256" key="5">
    <source>
        <dbReference type="ARBA" id="ARBA00023136"/>
    </source>
</evidence>
<keyword evidence="2" id="KW-1003">Cell membrane</keyword>
<dbReference type="EMBL" id="JAQQAL010000011">
    <property type="protein sequence ID" value="MDC7226430.1"/>
    <property type="molecule type" value="Genomic_DNA"/>
</dbReference>
<feature type="transmembrane region" description="Helical" evidence="6">
    <location>
        <begin position="108"/>
        <end position="129"/>
    </location>
</feature>
<feature type="transmembrane region" description="Helical" evidence="6">
    <location>
        <begin position="333"/>
        <end position="361"/>
    </location>
</feature>
<organism evidence="7 8">
    <name type="scientific">Candidatus Thalassospirochaeta sargassi</name>
    <dbReference type="NCBI Taxonomy" id="3119039"/>
    <lineage>
        <taxon>Bacteria</taxon>
        <taxon>Pseudomonadati</taxon>
        <taxon>Spirochaetota</taxon>
        <taxon>Spirochaetia</taxon>
        <taxon>Spirochaetales</taxon>
        <taxon>Spirochaetaceae</taxon>
        <taxon>Candidatus Thalassospirochaeta</taxon>
    </lineage>
</organism>
<dbReference type="CDD" id="cd06580">
    <property type="entry name" value="TM_PBP1_transp_TpRbsC_like"/>
    <property type="match status" value="1"/>
</dbReference>
<evidence type="ECO:0000256" key="4">
    <source>
        <dbReference type="ARBA" id="ARBA00022989"/>
    </source>
</evidence>
<dbReference type="PANTHER" id="PTHR47089:SF1">
    <property type="entry name" value="GUANOSINE ABC TRANSPORTER PERMEASE PROTEIN NUPP"/>
    <property type="match status" value="1"/>
</dbReference>
<feature type="transmembrane region" description="Helical" evidence="6">
    <location>
        <begin position="381"/>
        <end position="399"/>
    </location>
</feature>
<protein>
    <submittedName>
        <fullName evidence="7">ABC transporter permease</fullName>
    </submittedName>
</protein>
<keyword evidence="5 6" id="KW-0472">Membrane</keyword>
<evidence type="ECO:0000313" key="7">
    <source>
        <dbReference type="EMBL" id="MDC7226430.1"/>
    </source>
</evidence>
<feature type="transmembrane region" description="Helical" evidence="6">
    <location>
        <begin position="136"/>
        <end position="154"/>
    </location>
</feature>
<evidence type="ECO:0000256" key="1">
    <source>
        <dbReference type="ARBA" id="ARBA00004651"/>
    </source>
</evidence>
<evidence type="ECO:0000256" key="6">
    <source>
        <dbReference type="SAM" id="Phobius"/>
    </source>
</evidence>
<feature type="transmembrane region" description="Helical" evidence="6">
    <location>
        <begin position="299"/>
        <end position="321"/>
    </location>
</feature>
<evidence type="ECO:0000256" key="3">
    <source>
        <dbReference type="ARBA" id="ARBA00022692"/>
    </source>
</evidence>
<gene>
    <name evidence="7" type="ORF">PQJ61_06670</name>
</gene>
<keyword evidence="4 6" id="KW-1133">Transmembrane helix</keyword>
<reference evidence="7 8" key="1">
    <citation type="submission" date="2022-12" db="EMBL/GenBank/DDBJ databases">
        <title>Metagenome assembled genome from gulf of manar.</title>
        <authorList>
            <person name="Kohli P."/>
            <person name="Pk S."/>
            <person name="Venkata Ramana C."/>
            <person name="Sasikala C."/>
        </authorList>
    </citation>
    <scope>NUCLEOTIDE SEQUENCE [LARGE SCALE GENOMIC DNA]</scope>
    <source>
        <strain evidence="7">JB008</strain>
    </source>
</reference>
<feature type="transmembrane region" description="Helical" evidence="6">
    <location>
        <begin position="29"/>
        <end position="46"/>
    </location>
</feature>
<keyword evidence="3 6" id="KW-0812">Transmembrane</keyword>